<sequence length="172" mass="18580">MGTLAGIAVVLAVLLLSHRFGRADPTGDYRPVLVPDGLALGCYPLPGGVTFDFGYQLRRDGDVEVDGEKRRVLFAQYDEMDEDEALAAIVDDFAEAGFVASERPAPPYDAVLRRPGDARADVVRAVVEPLPGVEDDTIVRGTFELDLPVAELASDAPDCDDPSSTKRWDEDS</sequence>
<feature type="compositionally biased region" description="Basic and acidic residues" evidence="1">
    <location>
        <begin position="163"/>
        <end position="172"/>
    </location>
</feature>
<evidence type="ECO:0000313" key="3">
    <source>
        <dbReference type="Proteomes" id="UP000283644"/>
    </source>
</evidence>
<comment type="caution">
    <text evidence="2">The sequence shown here is derived from an EMBL/GenBank/DDBJ whole genome shotgun (WGS) entry which is preliminary data.</text>
</comment>
<keyword evidence="3" id="KW-1185">Reference proteome</keyword>
<evidence type="ECO:0000313" key="2">
    <source>
        <dbReference type="EMBL" id="RHW26628.1"/>
    </source>
</evidence>
<evidence type="ECO:0000256" key="1">
    <source>
        <dbReference type="SAM" id="MobiDB-lite"/>
    </source>
</evidence>
<dbReference type="Proteomes" id="UP000283644">
    <property type="component" value="Unassembled WGS sequence"/>
</dbReference>
<protein>
    <submittedName>
        <fullName evidence="2">Uncharacterized protein</fullName>
    </submittedName>
</protein>
<dbReference type="EMBL" id="QXGH01000016">
    <property type="protein sequence ID" value="RHW26628.1"/>
    <property type="molecule type" value="Genomic_DNA"/>
</dbReference>
<feature type="region of interest" description="Disordered" evidence="1">
    <location>
        <begin position="153"/>
        <end position="172"/>
    </location>
</feature>
<proteinExistence type="predicted"/>
<organism evidence="2 3">
    <name type="scientific">Nocardioides immobilis</name>
    <dbReference type="NCBI Taxonomy" id="2049295"/>
    <lineage>
        <taxon>Bacteria</taxon>
        <taxon>Bacillati</taxon>
        <taxon>Actinomycetota</taxon>
        <taxon>Actinomycetes</taxon>
        <taxon>Propionibacteriales</taxon>
        <taxon>Nocardioidaceae</taxon>
        <taxon>Nocardioides</taxon>
    </lineage>
</organism>
<dbReference type="AlphaFoldDB" id="A0A417Y1T4"/>
<name>A0A417Y1T4_9ACTN</name>
<gene>
    <name evidence="2" type="ORF">D0Z08_12715</name>
</gene>
<reference evidence="2 3" key="1">
    <citation type="submission" date="2018-09" db="EMBL/GenBank/DDBJ databases">
        <title>Genome sequencing of Nocardioides immobilis CCTCC AB 2017083 for comparison to Nocardioides silvaticus.</title>
        <authorList>
            <person name="Li C."/>
            <person name="Wang G."/>
        </authorList>
    </citation>
    <scope>NUCLEOTIDE SEQUENCE [LARGE SCALE GENOMIC DNA]</scope>
    <source>
        <strain evidence="2 3">CCTCC AB 2017083</strain>
    </source>
</reference>
<accession>A0A417Y1T4</accession>